<protein>
    <submittedName>
        <fullName evidence="1">Uncharacterized protein</fullName>
    </submittedName>
</protein>
<keyword evidence="2" id="KW-1185">Reference proteome</keyword>
<organism evidence="1 2">
    <name type="scientific">Pleionea mediterranea</name>
    <dbReference type="NCBI Taxonomy" id="523701"/>
    <lineage>
        <taxon>Bacteria</taxon>
        <taxon>Pseudomonadati</taxon>
        <taxon>Pseudomonadota</taxon>
        <taxon>Gammaproteobacteria</taxon>
        <taxon>Oceanospirillales</taxon>
        <taxon>Pleioneaceae</taxon>
        <taxon>Pleionea</taxon>
    </lineage>
</organism>
<evidence type="ECO:0000313" key="1">
    <source>
        <dbReference type="EMBL" id="PWK49903.1"/>
    </source>
</evidence>
<comment type="caution">
    <text evidence="1">The sequence shown here is derived from an EMBL/GenBank/DDBJ whole genome shotgun (WGS) entry which is preliminary data.</text>
</comment>
<accession>A0A316FNR8</accession>
<dbReference type="RefSeq" id="WP_109763689.1">
    <property type="nucleotide sequence ID" value="NZ_QGGU01000007.1"/>
</dbReference>
<dbReference type="EMBL" id="QGGU01000007">
    <property type="protein sequence ID" value="PWK49903.1"/>
    <property type="molecule type" value="Genomic_DNA"/>
</dbReference>
<reference evidence="1 2" key="1">
    <citation type="submission" date="2018-05" db="EMBL/GenBank/DDBJ databases">
        <title>Genomic Encyclopedia of Type Strains, Phase IV (KMG-IV): sequencing the most valuable type-strain genomes for metagenomic binning, comparative biology and taxonomic classification.</title>
        <authorList>
            <person name="Goeker M."/>
        </authorList>
    </citation>
    <scope>NUCLEOTIDE SEQUENCE [LARGE SCALE GENOMIC DNA]</scope>
    <source>
        <strain evidence="1 2">DSM 25350</strain>
    </source>
</reference>
<dbReference type="AlphaFoldDB" id="A0A316FNR8"/>
<name>A0A316FNR8_9GAMM</name>
<gene>
    <name evidence="1" type="ORF">C8D97_10765</name>
</gene>
<proteinExistence type="predicted"/>
<dbReference type="Proteomes" id="UP000245790">
    <property type="component" value="Unassembled WGS sequence"/>
</dbReference>
<sequence length="138" mass="16770">MMYQQIPTLIYSLQPRFKNKESVRITQSQYEQLNELVKDYCHFHDAPRLKGLVKRIQRRMQQHSDHHLWQTEYNFITDHLMSAMKEAGYCRNEDNNKSVISVLNRESSGDYSERRRSRRSDQMQFSQSVKQIFDKWLH</sequence>
<evidence type="ECO:0000313" key="2">
    <source>
        <dbReference type="Proteomes" id="UP000245790"/>
    </source>
</evidence>